<dbReference type="PATRIC" id="fig|889306.3.peg.192"/>
<reference evidence="1 2" key="1">
    <citation type="submission" date="2015-01" db="EMBL/GenBank/DDBJ databases">
        <title>Genome sequencing of Jeotgalibacillus soli.</title>
        <authorList>
            <person name="Goh K.M."/>
            <person name="Chan K.-G."/>
            <person name="Yaakop A.S."/>
            <person name="Ee R."/>
            <person name="Gan H.M."/>
            <person name="Chan C.S."/>
        </authorList>
    </citation>
    <scope>NUCLEOTIDE SEQUENCE [LARGE SCALE GENOMIC DNA]</scope>
    <source>
        <strain evidence="1 2">P9</strain>
    </source>
</reference>
<name>A0A0C2RNH0_9BACL</name>
<dbReference type="AlphaFoldDB" id="A0A0C2RNH0"/>
<accession>A0A0C2RNH0</accession>
<organism evidence="1 2">
    <name type="scientific">Jeotgalibacillus soli</name>
    <dbReference type="NCBI Taxonomy" id="889306"/>
    <lineage>
        <taxon>Bacteria</taxon>
        <taxon>Bacillati</taxon>
        <taxon>Bacillota</taxon>
        <taxon>Bacilli</taxon>
        <taxon>Bacillales</taxon>
        <taxon>Caryophanaceae</taxon>
        <taxon>Jeotgalibacillus</taxon>
    </lineage>
</organism>
<comment type="caution">
    <text evidence="1">The sequence shown here is derived from an EMBL/GenBank/DDBJ whole genome shotgun (WGS) entry which is preliminary data.</text>
</comment>
<proteinExistence type="predicted"/>
<sequence>MQIKNYCSFVLVKSCKKTKQNDGNRFQADLERIIHPELLGG</sequence>
<evidence type="ECO:0000313" key="2">
    <source>
        <dbReference type="Proteomes" id="UP000031938"/>
    </source>
</evidence>
<dbReference type="STRING" id="889306.KP78_01900"/>
<keyword evidence="2" id="KW-1185">Reference proteome</keyword>
<evidence type="ECO:0000313" key="1">
    <source>
        <dbReference type="EMBL" id="KIL51820.1"/>
    </source>
</evidence>
<dbReference type="Proteomes" id="UP000031938">
    <property type="component" value="Unassembled WGS sequence"/>
</dbReference>
<gene>
    <name evidence="1" type="ORF">KP78_01900</name>
</gene>
<protein>
    <submittedName>
        <fullName evidence="1">Uncharacterized protein</fullName>
    </submittedName>
</protein>
<dbReference type="EMBL" id="JXRP01000006">
    <property type="protein sequence ID" value="KIL51820.1"/>
    <property type="molecule type" value="Genomic_DNA"/>
</dbReference>